<dbReference type="Proteomes" id="UP000813444">
    <property type="component" value="Unassembled WGS sequence"/>
</dbReference>
<keyword evidence="6" id="KW-0539">Nucleus</keyword>
<dbReference type="InterPro" id="IPR051059">
    <property type="entry name" value="VerF-like"/>
</dbReference>
<evidence type="ECO:0000313" key="10">
    <source>
        <dbReference type="Proteomes" id="UP000813444"/>
    </source>
</evidence>
<sequence length="641" mass="71902">MQPLSLPTNPRQSHTQNATHSPCAAAAFQVVGELDGTNQESNLQGSLLDMSGLSAGDDLTFLEDWLLPESRLNVMEPDIALLHPHLNKNGITTPFISDMQPRLGQSQTYGMRLHSTASVEEDTRSIAEISYAHALQITNDDTAVLSERIHALDTFGIVKGFAFPGRARIVRCLTAYFEYFDSHVPFVQHATFSIRHTHPILVLAILAVGSQYVFEHQFSRAAYEACWKLLHHYGHAPDNRGESPSSYFWPIQASFLCVQLGAFSNNDDWFQRSQAQFSSIAVMLRRGLDLLEQKRQAYLVDLDWETWSFVETYTRLACWTCNLSAIILAYDPHSTFVFPHQLCEIPVPAEEPFWKARSAADWALLGGRSLHMTTPSLMVLAKSLIRGEPIAEKISSYGLLSLLGWLYGYICNHERLTLGMFSGFDSEFTARMEKALATWEDLFRSHPHANQVSYKQADSLLGDCFSLLGSAYYHLYLGKDLRVLKHLAARGSLRPWDESSSFQFDFTAQPNGPKAVRYAANSWLVRAKMGVAQLHRTAGLTFGCQYFVTAYEAALILSSWISSRTESDTHTSDPTGPILEEIYAELEEQGINCGDQASRALAPLTFHGQLMHPRIFMFTEALEARMDCFANQLFTPRPTSG</sequence>
<dbReference type="GO" id="GO:0000978">
    <property type="term" value="F:RNA polymerase II cis-regulatory region sequence-specific DNA binding"/>
    <property type="evidence" value="ECO:0007669"/>
    <property type="project" value="InterPro"/>
</dbReference>
<evidence type="ECO:0000256" key="2">
    <source>
        <dbReference type="ARBA" id="ARBA00022723"/>
    </source>
</evidence>
<keyword evidence="10" id="KW-1185">Reference proteome</keyword>
<keyword evidence="5" id="KW-0862">Zinc</keyword>
<dbReference type="CDD" id="cd12148">
    <property type="entry name" value="fungal_TF_MHR"/>
    <property type="match status" value="1"/>
</dbReference>
<protein>
    <recommendedName>
        <fullName evidence="8">Xylanolytic transcriptional activator regulatory domain-containing protein</fullName>
    </recommendedName>
</protein>
<keyword evidence="4" id="KW-0863">Zinc-finger</keyword>
<dbReference type="GO" id="GO:0006351">
    <property type="term" value="P:DNA-templated transcription"/>
    <property type="evidence" value="ECO:0007669"/>
    <property type="project" value="InterPro"/>
</dbReference>
<dbReference type="GO" id="GO:0008270">
    <property type="term" value="F:zinc ion binding"/>
    <property type="evidence" value="ECO:0007669"/>
    <property type="project" value="UniProtKB-KW"/>
</dbReference>
<evidence type="ECO:0000259" key="8">
    <source>
        <dbReference type="Pfam" id="PF04082"/>
    </source>
</evidence>
<organism evidence="9 10">
    <name type="scientific">Stachybotrys elegans</name>
    <dbReference type="NCBI Taxonomy" id="80388"/>
    <lineage>
        <taxon>Eukaryota</taxon>
        <taxon>Fungi</taxon>
        <taxon>Dikarya</taxon>
        <taxon>Ascomycota</taxon>
        <taxon>Pezizomycotina</taxon>
        <taxon>Sordariomycetes</taxon>
        <taxon>Hypocreomycetidae</taxon>
        <taxon>Hypocreales</taxon>
        <taxon>Stachybotryaceae</taxon>
        <taxon>Stachybotrys</taxon>
    </lineage>
</organism>
<gene>
    <name evidence="9" type="ORF">B0I35DRAFT_155359</name>
</gene>
<dbReference type="GO" id="GO:0005634">
    <property type="term" value="C:nucleus"/>
    <property type="evidence" value="ECO:0007669"/>
    <property type="project" value="UniProtKB-SubCell"/>
</dbReference>
<evidence type="ECO:0000256" key="4">
    <source>
        <dbReference type="ARBA" id="ARBA00022771"/>
    </source>
</evidence>
<keyword evidence="2" id="KW-0479">Metal-binding</keyword>
<dbReference type="AlphaFoldDB" id="A0A8K0S941"/>
<name>A0A8K0S941_9HYPO</name>
<dbReference type="PANTHER" id="PTHR40626">
    <property type="entry name" value="MIP31509P"/>
    <property type="match status" value="1"/>
</dbReference>
<evidence type="ECO:0000256" key="5">
    <source>
        <dbReference type="ARBA" id="ARBA00022833"/>
    </source>
</evidence>
<dbReference type="OrthoDB" id="654211at2759"/>
<reference evidence="9" key="1">
    <citation type="journal article" date="2021" name="Nat. Commun.">
        <title>Genetic determinants of endophytism in the Arabidopsis root mycobiome.</title>
        <authorList>
            <person name="Mesny F."/>
            <person name="Miyauchi S."/>
            <person name="Thiergart T."/>
            <person name="Pickel B."/>
            <person name="Atanasova L."/>
            <person name="Karlsson M."/>
            <person name="Huettel B."/>
            <person name="Barry K.W."/>
            <person name="Haridas S."/>
            <person name="Chen C."/>
            <person name="Bauer D."/>
            <person name="Andreopoulos W."/>
            <person name="Pangilinan J."/>
            <person name="LaButti K."/>
            <person name="Riley R."/>
            <person name="Lipzen A."/>
            <person name="Clum A."/>
            <person name="Drula E."/>
            <person name="Henrissat B."/>
            <person name="Kohler A."/>
            <person name="Grigoriev I.V."/>
            <person name="Martin F.M."/>
            <person name="Hacquard S."/>
        </authorList>
    </citation>
    <scope>NUCLEOTIDE SEQUENCE</scope>
    <source>
        <strain evidence="9">MPI-CAGE-CH-0235</strain>
    </source>
</reference>
<proteinExistence type="predicted"/>
<dbReference type="GO" id="GO:0000981">
    <property type="term" value="F:DNA-binding transcription factor activity, RNA polymerase II-specific"/>
    <property type="evidence" value="ECO:0007669"/>
    <property type="project" value="InterPro"/>
</dbReference>
<dbReference type="Pfam" id="PF04082">
    <property type="entry name" value="Fungal_trans"/>
    <property type="match status" value="1"/>
</dbReference>
<comment type="caution">
    <text evidence="9">The sequence shown here is derived from an EMBL/GenBank/DDBJ whole genome shotgun (WGS) entry which is preliminary data.</text>
</comment>
<dbReference type="EMBL" id="JAGPNK010000028">
    <property type="protein sequence ID" value="KAH7303793.1"/>
    <property type="molecule type" value="Genomic_DNA"/>
</dbReference>
<evidence type="ECO:0000313" key="9">
    <source>
        <dbReference type="EMBL" id="KAH7303793.1"/>
    </source>
</evidence>
<accession>A0A8K0S941</accession>
<feature type="region of interest" description="Disordered" evidence="7">
    <location>
        <begin position="1"/>
        <end position="21"/>
    </location>
</feature>
<keyword evidence="3" id="KW-0677">Repeat</keyword>
<dbReference type="PANTHER" id="PTHR40626:SF11">
    <property type="entry name" value="ZINC FINGER PROTEIN YPR022C"/>
    <property type="match status" value="1"/>
</dbReference>
<dbReference type="GO" id="GO:0000785">
    <property type="term" value="C:chromatin"/>
    <property type="evidence" value="ECO:0007669"/>
    <property type="project" value="TreeGrafter"/>
</dbReference>
<evidence type="ECO:0000256" key="6">
    <source>
        <dbReference type="ARBA" id="ARBA00023242"/>
    </source>
</evidence>
<evidence type="ECO:0000256" key="7">
    <source>
        <dbReference type="SAM" id="MobiDB-lite"/>
    </source>
</evidence>
<feature type="domain" description="Xylanolytic transcriptional activator regulatory" evidence="8">
    <location>
        <begin position="173"/>
        <end position="396"/>
    </location>
</feature>
<evidence type="ECO:0000256" key="3">
    <source>
        <dbReference type="ARBA" id="ARBA00022737"/>
    </source>
</evidence>
<comment type="subcellular location">
    <subcellularLocation>
        <location evidence="1">Nucleus</location>
    </subcellularLocation>
</comment>
<evidence type="ECO:0000256" key="1">
    <source>
        <dbReference type="ARBA" id="ARBA00004123"/>
    </source>
</evidence>
<feature type="compositionally biased region" description="Polar residues" evidence="7">
    <location>
        <begin position="1"/>
        <end position="20"/>
    </location>
</feature>
<dbReference type="InterPro" id="IPR007219">
    <property type="entry name" value="XnlR_reg_dom"/>
</dbReference>